<dbReference type="SMART" id="SM00382">
    <property type="entry name" value="AAA"/>
    <property type="match status" value="1"/>
</dbReference>
<dbReference type="PROSITE" id="PS00211">
    <property type="entry name" value="ABC_TRANSPORTER_1"/>
    <property type="match status" value="1"/>
</dbReference>
<name>A0A9X0PE11_9STAP</name>
<dbReference type="InterPro" id="IPR003593">
    <property type="entry name" value="AAA+_ATPase"/>
</dbReference>
<dbReference type="InterPro" id="IPR027417">
    <property type="entry name" value="P-loop_NTPase"/>
</dbReference>
<dbReference type="InterPro" id="IPR017871">
    <property type="entry name" value="ABC_transporter-like_CS"/>
</dbReference>
<gene>
    <name evidence="5" type="ORF">HR081_03830</name>
</gene>
<keyword evidence="3 5" id="KW-0067">ATP-binding</keyword>
<organism evidence="5 6">
    <name type="scientific">Staphylococcus coagulans</name>
    <dbReference type="NCBI Taxonomy" id="74706"/>
    <lineage>
        <taxon>Bacteria</taxon>
        <taxon>Bacillati</taxon>
        <taxon>Bacillota</taxon>
        <taxon>Bacilli</taxon>
        <taxon>Bacillales</taxon>
        <taxon>Staphylococcaceae</taxon>
        <taxon>Staphylococcus</taxon>
    </lineage>
</organism>
<dbReference type="SUPFAM" id="SSF52540">
    <property type="entry name" value="P-loop containing nucleoside triphosphate hydrolases"/>
    <property type="match status" value="1"/>
</dbReference>
<accession>A0A9X0PE11</accession>
<comment type="caution">
    <text evidence="5">The sequence shown here is derived from an EMBL/GenBank/DDBJ whole genome shotgun (WGS) entry which is preliminary data.</text>
</comment>
<dbReference type="AlphaFoldDB" id="A0A9X0PE11"/>
<evidence type="ECO:0000256" key="2">
    <source>
        <dbReference type="ARBA" id="ARBA00022741"/>
    </source>
</evidence>
<dbReference type="EMBL" id="JABTCN010000007">
    <property type="protein sequence ID" value="MBA8776055.1"/>
    <property type="molecule type" value="Genomic_DNA"/>
</dbReference>
<dbReference type="Gene3D" id="3.40.50.300">
    <property type="entry name" value="P-loop containing nucleotide triphosphate hydrolases"/>
    <property type="match status" value="1"/>
</dbReference>
<evidence type="ECO:0000259" key="4">
    <source>
        <dbReference type="PROSITE" id="PS50893"/>
    </source>
</evidence>
<dbReference type="InterPro" id="IPR003439">
    <property type="entry name" value="ABC_transporter-like_ATP-bd"/>
</dbReference>
<keyword evidence="1" id="KW-0813">Transport</keyword>
<dbReference type="Proteomes" id="UP000524893">
    <property type="component" value="Unassembled WGS sequence"/>
</dbReference>
<dbReference type="RefSeq" id="WP_182280535.1">
    <property type="nucleotide sequence ID" value="NZ_JABTCN010000007.1"/>
</dbReference>
<proteinExistence type="predicted"/>
<evidence type="ECO:0000313" key="6">
    <source>
        <dbReference type="Proteomes" id="UP000524893"/>
    </source>
</evidence>
<keyword evidence="2" id="KW-0547">Nucleotide-binding</keyword>
<dbReference type="GO" id="GO:0055085">
    <property type="term" value="P:transmembrane transport"/>
    <property type="evidence" value="ECO:0007669"/>
    <property type="project" value="UniProtKB-ARBA"/>
</dbReference>
<feature type="domain" description="ABC transporter" evidence="4">
    <location>
        <begin position="2"/>
        <end position="214"/>
    </location>
</feature>
<dbReference type="PROSITE" id="PS50893">
    <property type="entry name" value="ABC_TRANSPORTER_2"/>
    <property type="match status" value="1"/>
</dbReference>
<dbReference type="Pfam" id="PF00005">
    <property type="entry name" value="ABC_tran"/>
    <property type="match status" value="1"/>
</dbReference>
<dbReference type="InterPro" id="IPR050319">
    <property type="entry name" value="ABC_transp_ATP-bind"/>
</dbReference>
<reference evidence="5 6" key="1">
    <citation type="journal article" date="2020" name="Access Microbiol">
        <title>Isolation and genome sequencing of Staphylococcus schleiferi subspecies coagulans from Antarctic seals.</title>
        <authorList>
            <person name="Foster G."/>
            <person name="Robb A."/>
            <person name="Paterson G.K."/>
        </authorList>
    </citation>
    <scope>NUCLEOTIDE SEQUENCE [LARGE SCALE GENOMIC DNA]</scope>
    <source>
        <strain evidence="5 6">M615/02/4</strain>
    </source>
</reference>
<sequence length="214" mass="24806">MLRIKNLTKKIDGRTILDHIDITMTTTHLRIKGESGSGKSTLARIIAGLDQDYSGEVWWNDQRCRDFKPKDWMKCVQYVPQYERDTLDNQKTVEAVLKAPLKNFKFDKATYSQKIDDVLKHCLLPQSMLQQRVQTLSGGQFQRLWIAKALIVEPEVLILDEATTNLDVMNEDLMLDMLQNIEGLQMIVISHDPYVLSRFEGVEYELKMNATREQ</sequence>
<dbReference type="GO" id="GO:0005524">
    <property type="term" value="F:ATP binding"/>
    <property type="evidence" value="ECO:0007669"/>
    <property type="project" value="UniProtKB-KW"/>
</dbReference>
<evidence type="ECO:0000256" key="3">
    <source>
        <dbReference type="ARBA" id="ARBA00022840"/>
    </source>
</evidence>
<evidence type="ECO:0000256" key="1">
    <source>
        <dbReference type="ARBA" id="ARBA00022448"/>
    </source>
</evidence>
<evidence type="ECO:0000313" key="5">
    <source>
        <dbReference type="EMBL" id="MBA8776055.1"/>
    </source>
</evidence>
<protein>
    <submittedName>
        <fullName evidence="5">ATP-binding cassette domain-containing protein</fullName>
    </submittedName>
</protein>
<dbReference type="GO" id="GO:0016887">
    <property type="term" value="F:ATP hydrolysis activity"/>
    <property type="evidence" value="ECO:0007669"/>
    <property type="project" value="InterPro"/>
</dbReference>
<dbReference type="PANTHER" id="PTHR43776">
    <property type="entry name" value="TRANSPORT ATP-BINDING PROTEIN"/>
    <property type="match status" value="1"/>
</dbReference>